<dbReference type="Pfam" id="PF13692">
    <property type="entry name" value="Glyco_trans_1_4"/>
    <property type="match status" value="1"/>
</dbReference>
<proteinExistence type="predicted"/>
<organism evidence="1 2">
    <name type="scientific">Knoellia flava TL1</name>
    <dbReference type="NCBI Taxonomy" id="1385518"/>
    <lineage>
        <taxon>Bacteria</taxon>
        <taxon>Bacillati</taxon>
        <taxon>Actinomycetota</taxon>
        <taxon>Actinomycetes</taxon>
        <taxon>Micrococcales</taxon>
        <taxon>Intrasporangiaceae</taxon>
        <taxon>Knoellia</taxon>
    </lineage>
</organism>
<evidence type="ECO:0000313" key="2">
    <source>
        <dbReference type="Proteomes" id="UP000029990"/>
    </source>
</evidence>
<feature type="non-terminal residue" evidence="1">
    <location>
        <position position="344"/>
    </location>
</feature>
<keyword evidence="2" id="KW-1185">Reference proteome</keyword>
<dbReference type="SUPFAM" id="SSF53756">
    <property type="entry name" value="UDP-Glycosyltransferase/glycogen phosphorylase"/>
    <property type="match status" value="1"/>
</dbReference>
<evidence type="ECO:0000313" key="1">
    <source>
        <dbReference type="EMBL" id="KGN28995.1"/>
    </source>
</evidence>
<sequence>MAVDVSFVTSGHDVADARLHRLVAAARRHGLTVEVLGLGDPADAPEAEVVHAAPRGSFARRAALAWSYAVRARGRVLLALDPDSLLACLAVGRARGRKVVADVHEDYPALLRDRPWARGWRGRVARGLAESATSAARRADLVVVADEHVPPKVHPRRLVVTNLPDLQMLPEPAAPDATPRALYVGDVRGSRGLWTMLDALRGAPGWHLDIVGPVAASDEAEVERRLDEGDLRSRVTLWGRRPPQEAWRRACGAWCGLVLLDRTPAFVDALPSKLHEYLGSGLAVIATDLPRQAALVRASGAGVVVPSEGAADAVADQLRAWQVEGSDLPARRAAARAWREGVLS</sequence>
<evidence type="ECO:0008006" key="3">
    <source>
        <dbReference type="Google" id="ProtNLM"/>
    </source>
</evidence>
<dbReference type="RefSeq" id="WP_052117451.1">
    <property type="nucleotide sequence ID" value="NZ_AVPI01000071.1"/>
</dbReference>
<reference evidence="1 2" key="1">
    <citation type="submission" date="2013-08" db="EMBL/GenBank/DDBJ databases">
        <title>The genome sequence of Knoellia flava.</title>
        <authorList>
            <person name="Zhu W."/>
            <person name="Wang G."/>
        </authorList>
    </citation>
    <scope>NUCLEOTIDE SEQUENCE [LARGE SCALE GENOMIC DNA]</scope>
    <source>
        <strain evidence="1 2">TL1</strain>
    </source>
</reference>
<dbReference type="Gene3D" id="3.40.50.2000">
    <property type="entry name" value="Glycogen Phosphorylase B"/>
    <property type="match status" value="1"/>
</dbReference>
<name>A0ABR4XAX7_9MICO</name>
<accession>A0ABR4XAX7</accession>
<comment type="caution">
    <text evidence="1">The sequence shown here is derived from an EMBL/GenBank/DDBJ whole genome shotgun (WGS) entry which is preliminary data.</text>
</comment>
<dbReference type="EMBL" id="AVPI01000071">
    <property type="protein sequence ID" value="KGN28995.1"/>
    <property type="molecule type" value="Genomic_DNA"/>
</dbReference>
<dbReference type="Proteomes" id="UP000029990">
    <property type="component" value="Unassembled WGS sequence"/>
</dbReference>
<gene>
    <name evidence="1" type="ORF">N798_16130</name>
</gene>
<protein>
    <recommendedName>
        <fullName evidence="3">Glycosyl transferase</fullName>
    </recommendedName>
</protein>